<comment type="caution">
    <text evidence="1">The sequence shown here is derived from an EMBL/GenBank/DDBJ whole genome shotgun (WGS) entry which is preliminary data.</text>
</comment>
<proteinExistence type="predicted"/>
<reference evidence="1" key="1">
    <citation type="journal article" date="2014" name="Front. Microbiol.">
        <title>High frequency of phylogenetically diverse reductive dehalogenase-homologous genes in deep subseafloor sedimentary metagenomes.</title>
        <authorList>
            <person name="Kawai M."/>
            <person name="Futagami T."/>
            <person name="Toyoda A."/>
            <person name="Takaki Y."/>
            <person name="Nishi S."/>
            <person name="Hori S."/>
            <person name="Arai W."/>
            <person name="Tsubouchi T."/>
            <person name="Morono Y."/>
            <person name="Uchiyama I."/>
            <person name="Ito T."/>
            <person name="Fujiyama A."/>
            <person name="Inagaki F."/>
            <person name="Takami H."/>
        </authorList>
    </citation>
    <scope>NUCLEOTIDE SEQUENCE</scope>
    <source>
        <strain evidence="1">Expedition CK06-06</strain>
    </source>
</reference>
<accession>X1ITZ8</accession>
<organism evidence="1">
    <name type="scientific">marine sediment metagenome</name>
    <dbReference type="NCBI Taxonomy" id="412755"/>
    <lineage>
        <taxon>unclassified sequences</taxon>
        <taxon>metagenomes</taxon>
        <taxon>ecological metagenomes</taxon>
    </lineage>
</organism>
<evidence type="ECO:0000313" key="1">
    <source>
        <dbReference type="EMBL" id="GAH72750.1"/>
    </source>
</evidence>
<protein>
    <submittedName>
        <fullName evidence="1">Uncharacterized protein</fullName>
    </submittedName>
</protein>
<dbReference type="AlphaFoldDB" id="X1ITZ8"/>
<sequence>MSPGRESSLKLQNQKKKLKKRITTLNKKIRRCVPSKSFDLRSVAHSEIKVGCLNKKKIKRVIIILRSPGCEWALGDGGGCTMCGHLA</sequence>
<dbReference type="EMBL" id="BARU01028621">
    <property type="protein sequence ID" value="GAH72750.1"/>
    <property type="molecule type" value="Genomic_DNA"/>
</dbReference>
<feature type="non-terminal residue" evidence="1">
    <location>
        <position position="87"/>
    </location>
</feature>
<gene>
    <name evidence="1" type="ORF">S03H2_45661</name>
</gene>
<name>X1ITZ8_9ZZZZ</name>